<dbReference type="EC" id="3.5.4.26" evidence="6"/>
<dbReference type="AlphaFoldDB" id="A0A7Y4P4A1"/>
<dbReference type="EMBL" id="JABGBO010000003">
    <property type="protein sequence ID" value="NOL49276.1"/>
    <property type="molecule type" value="Genomic_DNA"/>
</dbReference>
<dbReference type="InterPro" id="IPR004794">
    <property type="entry name" value="Eubact_RibD"/>
</dbReference>
<feature type="binding site" evidence="16">
    <location>
        <position position="170"/>
    </location>
    <ligand>
        <name>NADP(+)</name>
        <dbReference type="ChEBI" id="CHEBI:58349"/>
    </ligand>
</feature>
<feature type="binding site" evidence="16">
    <location>
        <position position="223"/>
    </location>
    <ligand>
        <name>substrate</name>
    </ligand>
</feature>
<dbReference type="PROSITE" id="PS51747">
    <property type="entry name" value="CYT_DCMP_DEAMINASES_2"/>
    <property type="match status" value="1"/>
</dbReference>
<feature type="binding site" evidence="16">
    <location>
        <position position="200"/>
    </location>
    <ligand>
        <name>substrate</name>
    </ligand>
</feature>
<feature type="binding site" evidence="16">
    <location>
        <position position="220"/>
    </location>
    <ligand>
        <name>substrate</name>
    </ligand>
</feature>
<evidence type="ECO:0000256" key="9">
    <source>
        <dbReference type="ARBA" id="ARBA00022619"/>
    </source>
</evidence>
<dbReference type="UniPathway" id="UPA00275">
    <property type="reaction ID" value="UER00401"/>
</dbReference>
<keyword evidence="14" id="KW-0511">Multifunctional enzyme</keyword>
<gene>
    <name evidence="19" type="primary">ribD</name>
    <name evidence="19" type="ORF">HKX40_03855</name>
</gene>
<feature type="binding site" evidence="17">
    <location>
        <position position="60"/>
    </location>
    <ligand>
        <name>Zn(2+)</name>
        <dbReference type="ChEBI" id="CHEBI:29105"/>
        <note>catalytic</note>
    </ligand>
</feature>
<dbReference type="GO" id="GO:0009231">
    <property type="term" value="P:riboflavin biosynthetic process"/>
    <property type="evidence" value="ECO:0007669"/>
    <property type="project" value="UniProtKB-UniPathway"/>
</dbReference>
<dbReference type="CDD" id="cd01284">
    <property type="entry name" value="Riboflavin_deaminase-reductase"/>
    <property type="match status" value="1"/>
</dbReference>
<evidence type="ECO:0000256" key="1">
    <source>
        <dbReference type="ARBA" id="ARBA00002151"/>
    </source>
</evidence>
<comment type="similarity">
    <text evidence="4">In the N-terminal section; belongs to the cytidine and deoxycytidylate deaminase family.</text>
</comment>
<dbReference type="InterPro" id="IPR024072">
    <property type="entry name" value="DHFR-like_dom_sf"/>
</dbReference>
<reference evidence="19 20" key="1">
    <citation type="submission" date="2020-05" db="EMBL/GenBank/DDBJ databases">
        <authorList>
            <person name="Niu N."/>
        </authorList>
    </citation>
    <scope>NUCLEOTIDE SEQUENCE [LARGE SCALE GENOMIC DNA]</scope>
    <source>
        <strain evidence="19 20">LMG10982</strain>
    </source>
</reference>
<protein>
    <recommendedName>
        <fullName evidence="8">Riboflavin biosynthesis protein RibD</fullName>
        <ecNumber evidence="7">1.1.1.193</ecNumber>
        <ecNumber evidence="6">3.5.4.26</ecNumber>
    </recommendedName>
</protein>
<feature type="binding site" evidence="16">
    <location>
        <position position="212"/>
    </location>
    <ligand>
        <name>NADP(+)</name>
        <dbReference type="ChEBI" id="CHEBI:58349"/>
    </ligand>
</feature>
<dbReference type="SUPFAM" id="SSF53597">
    <property type="entry name" value="Dihydrofolate reductase-like"/>
    <property type="match status" value="1"/>
</dbReference>
<dbReference type="SUPFAM" id="SSF53927">
    <property type="entry name" value="Cytidine deaminase-like"/>
    <property type="match status" value="1"/>
</dbReference>
<dbReference type="GO" id="GO:0008270">
    <property type="term" value="F:zinc ion binding"/>
    <property type="evidence" value="ECO:0007669"/>
    <property type="project" value="InterPro"/>
</dbReference>
<feature type="binding site" evidence="16">
    <location>
        <position position="184"/>
    </location>
    <ligand>
        <name>substrate</name>
    </ligand>
</feature>
<evidence type="ECO:0000259" key="18">
    <source>
        <dbReference type="PROSITE" id="PS51747"/>
    </source>
</evidence>
<evidence type="ECO:0000256" key="17">
    <source>
        <dbReference type="PIRSR" id="PIRSR006769-3"/>
    </source>
</evidence>
<dbReference type="PANTHER" id="PTHR38011">
    <property type="entry name" value="DIHYDROFOLATE REDUCTASE FAMILY PROTEIN (AFU_ORTHOLOGUE AFUA_8G06820)"/>
    <property type="match status" value="1"/>
</dbReference>
<dbReference type="InterPro" id="IPR050765">
    <property type="entry name" value="Riboflavin_Biosynth_HTPR"/>
</dbReference>
<evidence type="ECO:0000256" key="5">
    <source>
        <dbReference type="ARBA" id="ARBA00007417"/>
    </source>
</evidence>
<comment type="pathway">
    <text evidence="3">Cofactor biosynthesis; riboflavin biosynthesis; 5-amino-6-(D-ribitylamino)uracil from GTP: step 3/4.</text>
</comment>
<dbReference type="PIRSF" id="PIRSF006769">
    <property type="entry name" value="RibD"/>
    <property type="match status" value="1"/>
</dbReference>
<dbReference type="InterPro" id="IPR016193">
    <property type="entry name" value="Cytidine_deaminase-like"/>
</dbReference>
<dbReference type="EC" id="1.1.1.193" evidence="7"/>
<sequence>MPIINSSLVPQTDFLYMQKAQSLAQEALYITDPNPRVGCIIVKDNQIIGQGSTQKAGGPHAEVMALRDAKAHGHEQDIAGATFYVTLEPCSHFGRTPPCADALIAHKAGRVVVACLDPNPLVAGNGIKKLQQAGITVDYYPELAERTLALNPGFMSRMIVGKPWTWTKLACSLDGKLALNNGVSQWITSAEARADGQYWRARSSAVVTGVGTVLADNPLLNVRAFTVERQPLRVVIDGKFQVPVDAAIFNGAPVLVITHTQHPEKQAMLQDKGAEVLVVEEEGVLYKGAEELVVEEEGKPHKGNEALVVEEKRGLQAKNKYINLNYVWELLAQRGINEIHVEAGAGLNSALLQAGLIDELLVYMAPKIIGPGLDIFQMPALTDLSTVPTFEWVEQQRVGEDIRLRLRNPERWEVLKRHLMGL</sequence>
<dbReference type="PROSITE" id="PS00903">
    <property type="entry name" value="CYT_DCMP_DEAMINASES_1"/>
    <property type="match status" value="1"/>
</dbReference>
<evidence type="ECO:0000256" key="10">
    <source>
        <dbReference type="ARBA" id="ARBA00022723"/>
    </source>
</evidence>
<comment type="caution">
    <text evidence="19">The sequence shown here is derived from an EMBL/GenBank/DDBJ whole genome shotgun (WGS) entry which is preliminary data.</text>
</comment>
<dbReference type="Gene3D" id="3.40.430.10">
    <property type="entry name" value="Dihydrofolate Reductase, subunit A"/>
    <property type="match status" value="1"/>
</dbReference>
<comment type="function">
    <text evidence="1">Converts 2,5-diamino-6-(ribosylamino)-4(3h)-pyrimidinone 5'-phosphate into 5-amino-6-(ribosylamino)-2,4(1h,3h)-pyrimidinedione 5'-phosphate.</text>
</comment>
<evidence type="ECO:0000256" key="6">
    <source>
        <dbReference type="ARBA" id="ARBA00012766"/>
    </source>
</evidence>
<keyword evidence="13 19" id="KW-0560">Oxidoreductase</keyword>
<dbReference type="GO" id="GO:0008703">
    <property type="term" value="F:5-amino-6-(5-phosphoribosylamino)uracil reductase activity"/>
    <property type="evidence" value="ECO:0007669"/>
    <property type="project" value="UniProtKB-EC"/>
</dbReference>
<evidence type="ECO:0000313" key="19">
    <source>
        <dbReference type="EMBL" id="NOL49276.1"/>
    </source>
</evidence>
<accession>A0A7Y4P4A1</accession>
<keyword evidence="9" id="KW-0686">Riboflavin biosynthesis</keyword>
<comment type="pathway">
    <text evidence="2">Cofactor biosynthesis; riboflavin biosynthesis; 5-amino-6-(D-ribitylamino)uracil from GTP: step 2/4.</text>
</comment>
<organism evidence="19 20">
    <name type="scientific">Pelistega europaea</name>
    <dbReference type="NCBI Taxonomy" id="106147"/>
    <lineage>
        <taxon>Bacteria</taxon>
        <taxon>Pseudomonadati</taxon>
        <taxon>Pseudomonadota</taxon>
        <taxon>Betaproteobacteria</taxon>
        <taxon>Burkholderiales</taxon>
        <taxon>Alcaligenaceae</taxon>
        <taxon>Pelistega</taxon>
    </lineage>
</organism>
<dbReference type="InterPro" id="IPR002125">
    <property type="entry name" value="CMP_dCMP_dom"/>
</dbReference>
<feature type="domain" description="CMP/dCMP-type deaminase" evidence="18">
    <location>
        <begin position="11"/>
        <end position="138"/>
    </location>
</feature>
<dbReference type="Proteomes" id="UP000541421">
    <property type="component" value="Unassembled WGS sequence"/>
</dbReference>
<feature type="binding site" evidence="16">
    <location>
        <position position="280"/>
    </location>
    <ligand>
        <name>substrate</name>
    </ligand>
</feature>
<dbReference type="PANTHER" id="PTHR38011:SF7">
    <property type="entry name" value="2,5-DIAMINO-6-RIBOSYLAMINO-4(3H)-PYRIMIDINONE 5'-PHOSPHATE REDUCTASE"/>
    <property type="match status" value="1"/>
</dbReference>
<dbReference type="NCBIfam" id="TIGR00326">
    <property type="entry name" value="eubact_ribD"/>
    <property type="match status" value="1"/>
</dbReference>
<feature type="binding site" evidence="16">
    <location>
        <position position="186"/>
    </location>
    <ligand>
        <name>NADP(+)</name>
        <dbReference type="ChEBI" id="CHEBI:58349"/>
    </ligand>
</feature>
<dbReference type="InterPro" id="IPR002734">
    <property type="entry name" value="RibDG_C"/>
</dbReference>
<dbReference type="Gene3D" id="3.40.140.10">
    <property type="entry name" value="Cytidine Deaminase, domain 2"/>
    <property type="match status" value="1"/>
</dbReference>
<dbReference type="InterPro" id="IPR016192">
    <property type="entry name" value="APOBEC/CMP_deaminase_Zn-bd"/>
</dbReference>
<keyword evidence="12 16" id="KW-0521">NADP</keyword>
<evidence type="ECO:0000256" key="16">
    <source>
        <dbReference type="PIRSR" id="PIRSR006769-2"/>
    </source>
</evidence>
<evidence type="ECO:0000256" key="2">
    <source>
        <dbReference type="ARBA" id="ARBA00004882"/>
    </source>
</evidence>
<evidence type="ECO:0000256" key="15">
    <source>
        <dbReference type="PIRSR" id="PIRSR006769-1"/>
    </source>
</evidence>
<evidence type="ECO:0000256" key="3">
    <source>
        <dbReference type="ARBA" id="ARBA00004910"/>
    </source>
</evidence>
<dbReference type="Pfam" id="PF00383">
    <property type="entry name" value="dCMP_cyt_deam_1"/>
    <property type="match status" value="1"/>
</dbReference>
<evidence type="ECO:0000256" key="11">
    <source>
        <dbReference type="ARBA" id="ARBA00022833"/>
    </source>
</evidence>
<evidence type="ECO:0000256" key="4">
    <source>
        <dbReference type="ARBA" id="ARBA00005259"/>
    </source>
</evidence>
<feature type="binding site" evidence="17">
    <location>
        <position position="90"/>
    </location>
    <ligand>
        <name>Zn(2+)</name>
        <dbReference type="ChEBI" id="CHEBI:29105"/>
        <note>catalytic</note>
    </ligand>
</feature>
<keyword evidence="19" id="KW-0378">Hydrolase</keyword>
<feature type="binding site" evidence="16">
    <location>
        <position position="216"/>
    </location>
    <ligand>
        <name>NADP(+)</name>
        <dbReference type="ChEBI" id="CHEBI:58349"/>
    </ligand>
</feature>
<evidence type="ECO:0000256" key="12">
    <source>
        <dbReference type="ARBA" id="ARBA00022857"/>
    </source>
</evidence>
<dbReference type="GO" id="GO:0008835">
    <property type="term" value="F:diaminohydroxyphosphoribosylaminopyrimidine deaminase activity"/>
    <property type="evidence" value="ECO:0007669"/>
    <property type="project" value="UniProtKB-EC"/>
</dbReference>
<comment type="similarity">
    <text evidence="5">In the C-terminal section; belongs to the HTP reductase family.</text>
</comment>
<dbReference type="Pfam" id="PF01872">
    <property type="entry name" value="RibD_C"/>
    <property type="match status" value="1"/>
</dbReference>
<feature type="binding site" evidence="17">
    <location>
        <position position="99"/>
    </location>
    <ligand>
        <name>Zn(2+)</name>
        <dbReference type="ChEBI" id="CHEBI:29105"/>
        <note>catalytic</note>
    </ligand>
</feature>
<feature type="active site" description="Proton donor" evidence="15">
    <location>
        <position position="62"/>
    </location>
</feature>
<evidence type="ECO:0000256" key="14">
    <source>
        <dbReference type="ARBA" id="ARBA00023268"/>
    </source>
</evidence>
<keyword evidence="10 17" id="KW-0479">Metal-binding</keyword>
<evidence type="ECO:0000256" key="8">
    <source>
        <dbReference type="ARBA" id="ARBA00019930"/>
    </source>
</evidence>
<proteinExistence type="inferred from homology"/>
<evidence type="ECO:0000256" key="13">
    <source>
        <dbReference type="ARBA" id="ARBA00023002"/>
    </source>
</evidence>
<keyword evidence="11 17" id="KW-0862">Zinc</keyword>
<name>A0A7Y4P4A1_9BURK</name>
<comment type="cofactor">
    <cofactor evidence="17">
        <name>Zn(2+)</name>
        <dbReference type="ChEBI" id="CHEBI:29105"/>
    </cofactor>
    <text evidence="17">Binds 1 zinc ion.</text>
</comment>
<evidence type="ECO:0000313" key="20">
    <source>
        <dbReference type="Proteomes" id="UP000541421"/>
    </source>
</evidence>
<evidence type="ECO:0000256" key="7">
    <source>
        <dbReference type="ARBA" id="ARBA00013173"/>
    </source>
</evidence>
<keyword evidence="20" id="KW-1185">Reference proteome</keyword>